<gene>
    <name evidence="4" type="ORF">EV203_10436</name>
</gene>
<feature type="domain" description="Cationic amino acid transporter C-terminal" evidence="3">
    <location>
        <begin position="8"/>
        <end position="58"/>
    </location>
</feature>
<evidence type="ECO:0000313" key="4">
    <source>
        <dbReference type="EMBL" id="TCO67952.1"/>
    </source>
</evidence>
<comment type="caution">
    <text evidence="4">The sequence shown here is derived from an EMBL/GenBank/DDBJ whole genome shotgun (WGS) entry which is preliminary data.</text>
</comment>
<sequence>MPNVERKFKVPAVWLVAPLTAAFSIYLMASLPWVTWLRFGIWMLVGLIIYFAYGRYHSVLNVQK</sequence>
<organism evidence="4 5">
    <name type="scientific">Caldanaerobacter subterraneus</name>
    <dbReference type="NCBI Taxonomy" id="911092"/>
    <lineage>
        <taxon>Bacteria</taxon>
        <taxon>Bacillati</taxon>
        <taxon>Bacillota</taxon>
        <taxon>Clostridia</taxon>
        <taxon>Thermoanaerobacterales</taxon>
        <taxon>Thermoanaerobacteraceae</taxon>
        <taxon>Caldanaerobacter</taxon>
    </lineage>
</organism>
<dbReference type="RefSeq" id="WP_243700561.1">
    <property type="nucleotide sequence ID" value="NZ_SLWU01000004.1"/>
</dbReference>
<dbReference type="Proteomes" id="UP000294886">
    <property type="component" value="Unassembled WGS sequence"/>
</dbReference>
<keyword evidence="1" id="KW-0813">Transport</keyword>
<reference evidence="4 5" key="1">
    <citation type="submission" date="2019-03" db="EMBL/GenBank/DDBJ databases">
        <title>Genomic Encyclopedia of Type Strains, Phase IV (KMG-IV): sequencing the most valuable type-strain genomes for metagenomic binning, comparative biology and taxonomic classification.</title>
        <authorList>
            <person name="Goeker M."/>
        </authorList>
    </citation>
    <scope>NUCLEOTIDE SEQUENCE [LARGE SCALE GENOMIC DNA]</scope>
    <source>
        <strain evidence="4 5">DSM 13054</strain>
    </source>
</reference>
<proteinExistence type="predicted"/>
<evidence type="ECO:0000256" key="2">
    <source>
        <dbReference type="SAM" id="Phobius"/>
    </source>
</evidence>
<keyword evidence="2" id="KW-0472">Membrane</keyword>
<feature type="transmembrane region" description="Helical" evidence="2">
    <location>
        <begin position="12"/>
        <end position="29"/>
    </location>
</feature>
<dbReference type="Pfam" id="PF13906">
    <property type="entry name" value="AA_permease_C"/>
    <property type="match status" value="1"/>
</dbReference>
<dbReference type="PANTHER" id="PTHR43243:SF4">
    <property type="entry name" value="CATIONIC AMINO ACID TRANSPORTER 4"/>
    <property type="match status" value="1"/>
</dbReference>
<protein>
    <submittedName>
        <fullName evidence="4">Amino acid permease-like protein</fullName>
    </submittedName>
</protein>
<keyword evidence="2" id="KW-0812">Transmembrane</keyword>
<accession>A0A4R2K7F9</accession>
<name>A0A4R2K7F9_9THEO</name>
<dbReference type="GO" id="GO:0015171">
    <property type="term" value="F:amino acid transmembrane transporter activity"/>
    <property type="evidence" value="ECO:0007669"/>
    <property type="project" value="TreeGrafter"/>
</dbReference>
<evidence type="ECO:0000256" key="1">
    <source>
        <dbReference type="ARBA" id="ARBA00022448"/>
    </source>
</evidence>
<dbReference type="AlphaFoldDB" id="A0A4R2K7F9"/>
<dbReference type="InterPro" id="IPR029485">
    <property type="entry name" value="CAT_C"/>
</dbReference>
<evidence type="ECO:0000313" key="5">
    <source>
        <dbReference type="Proteomes" id="UP000294886"/>
    </source>
</evidence>
<evidence type="ECO:0000259" key="3">
    <source>
        <dbReference type="Pfam" id="PF13906"/>
    </source>
</evidence>
<dbReference type="Gene3D" id="1.20.1740.10">
    <property type="entry name" value="Amino acid/polyamine transporter I"/>
    <property type="match status" value="1"/>
</dbReference>
<feature type="transmembrane region" description="Helical" evidence="2">
    <location>
        <begin position="35"/>
        <end position="53"/>
    </location>
</feature>
<keyword evidence="2" id="KW-1133">Transmembrane helix</keyword>
<dbReference type="PANTHER" id="PTHR43243">
    <property type="entry name" value="INNER MEMBRANE TRANSPORTER YGJI-RELATED"/>
    <property type="match status" value="1"/>
</dbReference>
<dbReference type="EMBL" id="SLWU01000004">
    <property type="protein sequence ID" value="TCO67952.1"/>
    <property type="molecule type" value="Genomic_DNA"/>
</dbReference>